<dbReference type="InterPro" id="IPR014048">
    <property type="entry name" value="MethylDNA_cys_MeTrfase_DNA-bd"/>
</dbReference>
<dbReference type="GO" id="GO:0003908">
    <property type="term" value="F:methylated-DNA-[protein]-cysteine S-methyltransferase activity"/>
    <property type="evidence" value="ECO:0007669"/>
    <property type="project" value="UniProtKB-UniRule"/>
</dbReference>
<evidence type="ECO:0000256" key="5">
    <source>
        <dbReference type="ARBA" id="ARBA00022679"/>
    </source>
</evidence>
<sequence length="180" mass="19631">MIYRTNYARPEFCEVTLASDGESIVGLWMAGQKYFGGTVDGEMAPNDDLPAFMQAKDWLDRYFAGEQPAIAELPLKPSGTAFRLRVWRKLMEIPYGCVRTYGELAREIAQEDGKEKLSSQAVGGAVGHNPISVIIPCHRVVGSDGSLTGYAGGIERKIWLLEHEGASMEGLYVPACGTAL</sequence>
<dbReference type="InterPro" id="IPR023546">
    <property type="entry name" value="MGMT"/>
</dbReference>
<dbReference type="SUPFAM" id="SSF53155">
    <property type="entry name" value="Methylated DNA-protein cysteine methyltransferase domain"/>
    <property type="match status" value="1"/>
</dbReference>
<dbReference type="InterPro" id="IPR036217">
    <property type="entry name" value="MethylDNA_cys_MeTrfase_DNAb"/>
</dbReference>
<dbReference type="AlphaFoldDB" id="A0A3N0BCA1"/>
<feature type="domain" description="Methylated-DNA-[protein]-cysteine S-methyltransferase DNA binding" evidence="10">
    <location>
        <begin position="82"/>
        <end position="166"/>
    </location>
</feature>
<feature type="domain" description="Methylguanine DNA methyltransferase ribonuclease-like" evidence="11">
    <location>
        <begin position="14"/>
        <end position="77"/>
    </location>
</feature>
<dbReference type="Pfam" id="PF02870">
    <property type="entry name" value="Methyltransf_1N"/>
    <property type="match status" value="1"/>
</dbReference>
<dbReference type="InterPro" id="IPR001497">
    <property type="entry name" value="MethylDNA_cys_MeTrfase_AS"/>
</dbReference>
<evidence type="ECO:0000313" key="13">
    <source>
        <dbReference type="Proteomes" id="UP000278632"/>
    </source>
</evidence>
<comment type="subcellular location">
    <subcellularLocation>
        <location evidence="9">Cytoplasm</location>
    </subcellularLocation>
</comment>
<keyword evidence="3 9" id="KW-0963">Cytoplasm</keyword>
<dbReference type="HAMAP" id="MF_00772">
    <property type="entry name" value="OGT"/>
    <property type="match status" value="1"/>
</dbReference>
<dbReference type="EC" id="2.1.1.63" evidence="9"/>
<keyword evidence="4 9" id="KW-0489">Methyltransferase</keyword>
<comment type="catalytic activity">
    <reaction evidence="8 9">
        <text>a 6-O-methyl-2'-deoxyguanosine in DNA + L-cysteinyl-[protein] = S-methyl-L-cysteinyl-[protein] + a 2'-deoxyguanosine in DNA</text>
        <dbReference type="Rhea" id="RHEA:24000"/>
        <dbReference type="Rhea" id="RHEA-COMP:10131"/>
        <dbReference type="Rhea" id="RHEA-COMP:10132"/>
        <dbReference type="Rhea" id="RHEA-COMP:11367"/>
        <dbReference type="Rhea" id="RHEA-COMP:11368"/>
        <dbReference type="ChEBI" id="CHEBI:29950"/>
        <dbReference type="ChEBI" id="CHEBI:82612"/>
        <dbReference type="ChEBI" id="CHEBI:85445"/>
        <dbReference type="ChEBI" id="CHEBI:85448"/>
        <dbReference type="EC" id="2.1.1.63"/>
    </reaction>
</comment>
<keyword evidence="6 9" id="KW-0227">DNA damage</keyword>
<dbReference type="PANTHER" id="PTHR10815">
    <property type="entry name" value="METHYLATED-DNA--PROTEIN-CYSTEINE METHYLTRANSFERASE"/>
    <property type="match status" value="1"/>
</dbReference>
<dbReference type="Pfam" id="PF01035">
    <property type="entry name" value="DNA_binding_1"/>
    <property type="match status" value="1"/>
</dbReference>
<gene>
    <name evidence="12" type="ORF">DMP08_05805</name>
</gene>
<evidence type="ECO:0000259" key="10">
    <source>
        <dbReference type="Pfam" id="PF01035"/>
    </source>
</evidence>
<dbReference type="InterPro" id="IPR008332">
    <property type="entry name" value="MethylG_MeTrfase_N"/>
</dbReference>
<comment type="caution">
    <text evidence="12">The sequence shown here is derived from an EMBL/GenBank/DDBJ whole genome shotgun (WGS) entry which is preliminary data.</text>
</comment>
<keyword evidence="5 9" id="KW-0808">Transferase</keyword>
<organism evidence="12 13">
    <name type="scientific">Paraeggerthella hongkongensis</name>
    <dbReference type="NCBI Taxonomy" id="230658"/>
    <lineage>
        <taxon>Bacteria</taxon>
        <taxon>Bacillati</taxon>
        <taxon>Actinomycetota</taxon>
        <taxon>Coriobacteriia</taxon>
        <taxon>Eggerthellales</taxon>
        <taxon>Eggerthellaceae</taxon>
        <taxon>Paraeggerthella</taxon>
    </lineage>
</organism>
<dbReference type="NCBIfam" id="TIGR00589">
    <property type="entry name" value="ogt"/>
    <property type="match status" value="1"/>
</dbReference>
<dbReference type="FunFam" id="1.10.10.10:FF:000214">
    <property type="entry name" value="Methylated-DNA--protein-cysteine methyltransferase"/>
    <property type="match status" value="1"/>
</dbReference>
<dbReference type="Proteomes" id="UP000278632">
    <property type="component" value="Unassembled WGS sequence"/>
</dbReference>
<dbReference type="RefSeq" id="WP_123192010.1">
    <property type="nucleotide sequence ID" value="NZ_QICD01000008.1"/>
</dbReference>
<dbReference type="GO" id="GO:0006307">
    <property type="term" value="P:DNA alkylation repair"/>
    <property type="evidence" value="ECO:0007669"/>
    <property type="project" value="UniProtKB-UniRule"/>
</dbReference>
<dbReference type="SUPFAM" id="SSF46767">
    <property type="entry name" value="Methylated DNA-protein cysteine methyltransferase, C-terminal domain"/>
    <property type="match status" value="1"/>
</dbReference>
<keyword evidence="13" id="KW-1185">Reference proteome</keyword>
<protein>
    <recommendedName>
        <fullName evidence="9">Methylated-DNA--protein-cysteine methyltransferase</fullName>
        <ecNumber evidence="9">2.1.1.63</ecNumber>
    </recommendedName>
    <alternativeName>
        <fullName evidence="9">6-O-methylguanine-DNA methyltransferase</fullName>
        <shortName evidence="9">MGMT</shortName>
    </alternativeName>
    <alternativeName>
        <fullName evidence="9">O-6-methylguanine-DNA-alkyltransferase</fullName>
    </alternativeName>
</protein>
<evidence type="ECO:0000256" key="2">
    <source>
        <dbReference type="ARBA" id="ARBA00008711"/>
    </source>
</evidence>
<evidence type="ECO:0000256" key="4">
    <source>
        <dbReference type="ARBA" id="ARBA00022603"/>
    </source>
</evidence>
<keyword evidence="7 9" id="KW-0234">DNA repair</keyword>
<reference evidence="13" key="1">
    <citation type="submission" date="2018-05" db="EMBL/GenBank/DDBJ databases">
        <title>Genome Sequencing of selected type strains of the family Eggerthellaceae.</title>
        <authorList>
            <person name="Danylec N."/>
            <person name="Stoll D.A."/>
            <person name="Doetsch A."/>
            <person name="Huch M."/>
        </authorList>
    </citation>
    <scope>NUCLEOTIDE SEQUENCE [LARGE SCALE GENOMIC DNA]</scope>
    <source>
        <strain evidence="13">DSM 16106</strain>
    </source>
</reference>
<evidence type="ECO:0000256" key="3">
    <source>
        <dbReference type="ARBA" id="ARBA00022490"/>
    </source>
</evidence>
<dbReference type="CDD" id="cd06445">
    <property type="entry name" value="ATase"/>
    <property type="match status" value="1"/>
</dbReference>
<evidence type="ECO:0000313" key="12">
    <source>
        <dbReference type="EMBL" id="RNL45082.1"/>
    </source>
</evidence>
<dbReference type="PROSITE" id="PS00374">
    <property type="entry name" value="MGMT"/>
    <property type="match status" value="1"/>
</dbReference>
<name>A0A3N0BCA1_9ACTN</name>
<evidence type="ECO:0000256" key="6">
    <source>
        <dbReference type="ARBA" id="ARBA00022763"/>
    </source>
</evidence>
<comment type="catalytic activity">
    <reaction evidence="1 9">
        <text>a 4-O-methyl-thymidine in DNA + L-cysteinyl-[protein] = a thymidine in DNA + S-methyl-L-cysteinyl-[protein]</text>
        <dbReference type="Rhea" id="RHEA:53428"/>
        <dbReference type="Rhea" id="RHEA-COMP:10131"/>
        <dbReference type="Rhea" id="RHEA-COMP:10132"/>
        <dbReference type="Rhea" id="RHEA-COMP:13555"/>
        <dbReference type="Rhea" id="RHEA-COMP:13556"/>
        <dbReference type="ChEBI" id="CHEBI:29950"/>
        <dbReference type="ChEBI" id="CHEBI:82612"/>
        <dbReference type="ChEBI" id="CHEBI:137386"/>
        <dbReference type="ChEBI" id="CHEBI:137387"/>
        <dbReference type="EC" id="2.1.1.63"/>
    </reaction>
</comment>
<dbReference type="GO" id="GO:0032259">
    <property type="term" value="P:methylation"/>
    <property type="evidence" value="ECO:0007669"/>
    <property type="project" value="UniProtKB-KW"/>
</dbReference>
<dbReference type="PANTHER" id="PTHR10815:SF5">
    <property type="entry name" value="METHYLATED-DNA--PROTEIN-CYSTEINE METHYLTRANSFERASE"/>
    <property type="match status" value="1"/>
</dbReference>
<feature type="active site" description="Nucleophile; methyl group acceptor" evidence="9">
    <location>
        <position position="137"/>
    </location>
</feature>
<accession>A0A3N0BCA1</accession>
<dbReference type="InterPro" id="IPR036631">
    <property type="entry name" value="MGMT_N_sf"/>
</dbReference>
<evidence type="ECO:0000256" key="8">
    <source>
        <dbReference type="ARBA" id="ARBA00049348"/>
    </source>
</evidence>
<dbReference type="EMBL" id="QICD01000008">
    <property type="protein sequence ID" value="RNL45082.1"/>
    <property type="molecule type" value="Genomic_DNA"/>
</dbReference>
<comment type="function">
    <text evidence="9">Involved in the cellular defense against the biological effects of O6-methylguanine (O6-MeG) and O4-methylthymine (O4-MeT) in DNA. Repairs the methylated nucleobase in DNA by stoichiometrically transferring the methyl group to a cysteine residue in the enzyme. This is a suicide reaction: the enzyme is irreversibly inactivated.</text>
</comment>
<dbReference type="Gene3D" id="1.10.10.10">
    <property type="entry name" value="Winged helix-like DNA-binding domain superfamily/Winged helix DNA-binding domain"/>
    <property type="match status" value="1"/>
</dbReference>
<dbReference type="GO" id="GO:0005737">
    <property type="term" value="C:cytoplasm"/>
    <property type="evidence" value="ECO:0007669"/>
    <property type="project" value="UniProtKB-SubCell"/>
</dbReference>
<proteinExistence type="inferred from homology"/>
<comment type="miscellaneous">
    <text evidence="9">This enzyme catalyzes only one turnover and therefore is not strictly catalytic. According to one definition, an enzyme is a biocatalyst that acts repeatedly and over many reaction cycles.</text>
</comment>
<evidence type="ECO:0000256" key="9">
    <source>
        <dbReference type="HAMAP-Rule" id="MF_00772"/>
    </source>
</evidence>
<evidence type="ECO:0000256" key="7">
    <source>
        <dbReference type="ARBA" id="ARBA00023204"/>
    </source>
</evidence>
<evidence type="ECO:0000259" key="11">
    <source>
        <dbReference type="Pfam" id="PF02870"/>
    </source>
</evidence>
<dbReference type="Gene3D" id="3.30.160.70">
    <property type="entry name" value="Methylated DNA-protein cysteine methyltransferase domain"/>
    <property type="match status" value="1"/>
</dbReference>
<dbReference type="OrthoDB" id="9811249at2"/>
<evidence type="ECO:0000256" key="1">
    <source>
        <dbReference type="ARBA" id="ARBA00001286"/>
    </source>
</evidence>
<comment type="similarity">
    <text evidence="2 9">Belongs to the MGMT family.</text>
</comment>
<dbReference type="InterPro" id="IPR036388">
    <property type="entry name" value="WH-like_DNA-bd_sf"/>
</dbReference>